<dbReference type="Proteomes" id="UP000270673">
    <property type="component" value="Chromosome"/>
</dbReference>
<dbReference type="Pfam" id="PF04055">
    <property type="entry name" value="Radical_SAM"/>
    <property type="match status" value="1"/>
</dbReference>
<dbReference type="GO" id="GO:0016740">
    <property type="term" value="F:transferase activity"/>
    <property type="evidence" value="ECO:0007669"/>
    <property type="project" value="TreeGrafter"/>
</dbReference>
<dbReference type="InterPro" id="IPR024021">
    <property type="entry name" value="FeFe-hyd_HydE_rSAM"/>
</dbReference>
<feature type="binding site" evidence="6">
    <location>
        <position position="129"/>
    </location>
    <ligand>
        <name>(3R)-3-methyl-D-ornithine</name>
        <dbReference type="ChEBI" id="CHEBI:64642"/>
    </ligand>
</feature>
<name>A0A3S9VSI4_9BACT</name>
<keyword evidence="2" id="KW-0479">Metal-binding</keyword>
<keyword evidence="5" id="KW-0004">4Fe-4S</keyword>
<evidence type="ECO:0000256" key="3">
    <source>
        <dbReference type="ARBA" id="ARBA00023004"/>
    </source>
</evidence>
<dbReference type="GO" id="GO:0051539">
    <property type="term" value="F:4 iron, 4 sulfur cluster binding"/>
    <property type="evidence" value="ECO:0007669"/>
    <property type="project" value="UniProtKB-KW"/>
</dbReference>
<dbReference type="OrthoDB" id="9775764at2"/>
<dbReference type="GO" id="GO:0046872">
    <property type="term" value="F:metal ion binding"/>
    <property type="evidence" value="ECO:0007669"/>
    <property type="project" value="UniProtKB-KW"/>
</dbReference>
<dbReference type="Gene3D" id="3.20.20.70">
    <property type="entry name" value="Aldolase class I"/>
    <property type="match status" value="1"/>
</dbReference>
<feature type="binding site" evidence="5">
    <location>
        <position position="56"/>
    </location>
    <ligand>
        <name>[4Fe-4S] cluster</name>
        <dbReference type="ChEBI" id="CHEBI:49883"/>
        <note>4Fe-4S-S-AdoMet</note>
    </ligand>
</feature>
<dbReference type="RefSeq" id="WP_106480243.1">
    <property type="nucleotide sequence ID" value="NZ_CP032819.1"/>
</dbReference>
<dbReference type="SFLD" id="SFLDG01280">
    <property type="entry name" value="HydE/PylB-like"/>
    <property type="match status" value="1"/>
</dbReference>
<feature type="binding site" evidence="6">
    <location>
        <position position="227"/>
    </location>
    <ligand>
        <name>S-adenosyl-L-methionine</name>
        <dbReference type="ChEBI" id="CHEBI:59789"/>
    </ligand>
</feature>
<dbReference type="InterPro" id="IPR007197">
    <property type="entry name" value="rSAM"/>
</dbReference>
<keyword evidence="1 5" id="KW-0949">S-adenosyl-L-methionine</keyword>
<keyword evidence="4 5" id="KW-0411">Iron-sulfur</keyword>
<dbReference type="KEGG" id="buy:D8S85_08035"/>
<reference evidence="8 9" key="1">
    <citation type="submission" date="2018-10" db="EMBL/GenBank/DDBJ databases">
        <title>Butyricimonas faecalis sp. nov., isolated from human faeces and emended description of the genus Butyricimonas.</title>
        <authorList>
            <person name="Le Roy T."/>
            <person name="Van der Smissen P."/>
            <person name="Paquot A."/>
            <person name="Delzenne N."/>
            <person name="Muccioli G."/>
            <person name="Collet J.-F."/>
            <person name="Cani P.D."/>
        </authorList>
    </citation>
    <scope>NUCLEOTIDE SEQUENCE [LARGE SCALE GENOMIC DNA]</scope>
    <source>
        <strain evidence="8 9">H184</strain>
    </source>
</reference>
<dbReference type="EMBL" id="CP032819">
    <property type="protein sequence ID" value="AZS29514.1"/>
    <property type="molecule type" value="Genomic_DNA"/>
</dbReference>
<dbReference type="InterPro" id="IPR006638">
    <property type="entry name" value="Elp3/MiaA/NifB-like_rSAM"/>
</dbReference>
<dbReference type="PANTHER" id="PTHR43726">
    <property type="entry name" value="3-METHYLORNITHINE SYNTHASE"/>
    <property type="match status" value="1"/>
</dbReference>
<evidence type="ECO:0000313" key="9">
    <source>
        <dbReference type="Proteomes" id="UP000270673"/>
    </source>
</evidence>
<evidence type="ECO:0000256" key="6">
    <source>
        <dbReference type="PIRSR" id="PIRSR004762-2"/>
    </source>
</evidence>
<gene>
    <name evidence="8" type="primary">hydE</name>
    <name evidence="8" type="ORF">D8S85_08035</name>
</gene>
<proteinExistence type="predicted"/>
<comment type="cofactor">
    <cofactor evidence="5">
        <name>[4Fe-4S] cluster</name>
        <dbReference type="ChEBI" id="CHEBI:49883"/>
    </cofactor>
    <text evidence="5">Binds 1 [4Fe-4S] cluster. The cluster is coordinated with 3 cysteines and an exchangeable S-adenosyl-L-methionine.</text>
</comment>
<dbReference type="SMART" id="SM00729">
    <property type="entry name" value="Elp3"/>
    <property type="match status" value="1"/>
</dbReference>
<evidence type="ECO:0000256" key="5">
    <source>
        <dbReference type="PIRSR" id="PIRSR004762-1"/>
    </source>
</evidence>
<evidence type="ECO:0000256" key="1">
    <source>
        <dbReference type="ARBA" id="ARBA00022691"/>
    </source>
</evidence>
<keyword evidence="9" id="KW-1185">Reference proteome</keyword>
<feature type="binding site" evidence="5">
    <location>
        <position position="59"/>
    </location>
    <ligand>
        <name>[4Fe-4S] cluster</name>
        <dbReference type="ChEBI" id="CHEBI:49883"/>
        <note>4Fe-4S-S-AdoMet</note>
    </ligand>
</feature>
<dbReference type="InterPro" id="IPR013785">
    <property type="entry name" value="Aldolase_TIM"/>
</dbReference>
<dbReference type="PANTHER" id="PTHR43726:SF1">
    <property type="entry name" value="BIOTIN SYNTHASE"/>
    <property type="match status" value="1"/>
</dbReference>
<feature type="binding site" evidence="6">
    <location>
        <position position="176"/>
    </location>
    <ligand>
        <name>S-adenosyl-L-methionine</name>
        <dbReference type="ChEBI" id="CHEBI:59789"/>
    </ligand>
</feature>
<dbReference type="SFLD" id="SFLDG01060">
    <property type="entry name" value="BATS_domain_containing"/>
    <property type="match status" value="1"/>
</dbReference>
<dbReference type="NCBIfam" id="TIGR03956">
    <property type="entry name" value="rSAM_HydE"/>
    <property type="match status" value="1"/>
</dbReference>
<dbReference type="SUPFAM" id="SSF102114">
    <property type="entry name" value="Radical SAM enzymes"/>
    <property type="match status" value="1"/>
</dbReference>
<dbReference type="InterPro" id="IPR058240">
    <property type="entry name" value="rSAM_sf"/>
</dbReference>
<accession>A0A3S9VSI4</accession>
<feature type="binding site" evidence="6">
    <location>
        <position position="154"/>
    </location>
    <ligand>
        <name>S-adenosyl-L-methionine</name>
        <dbReference type="ChEBI" id="CHEBI:59789"/>
    </ligand>
</feature>
<evidence type="ECO:0000256" key="4">
    <source>
        <dbReference type="ARBA" id="ARBA00023014"/>
    </source>
</evidence>
<feature type="binding site" evidence="5">
    <location>
        <position position="52"/>
    </location>
    <ligand>
        <name>[4Fe-4S] cluster</name>
        <dbReference type="ChEBI" id="CHEBI:49883"/>
        <note>4Fe-4S-S-AdoMet</note>
    </ligand>
</feature>
<feature type="domain" description="Radical SAM core" evidence="7">
    <location>
        <begin position="38"/>
        <end position="264"/>
    </location>
</feature>
<dbReference type="AlphaFoldDB" id="A0A3S9VSI4"/>
<dbReference type="SFLD" id="SFLDS00029">
    <property type="entry name" value="Radical_SAM"/>
    <property type="match status" value="1"/>
</dbReference>
<dbReference type="PIRSF" id="PIRSF004762">
    <property type="entry name" value="CHP00423"/>
    <property type="match status" value="1"/>
</dbReference>
<evidence type="ECO:0000259" key="7">
    <source>
        <dbReference type="PROSITE" id="PS51918"/>
    </source>
</evidence>
<protein>
    <submittedName>
        <fullName evidence="8">[FeFe] hydrogenase H-cluster radical SAM maturase HydE</fullName>
    </submittedName>
</protein>
<keyword evidence="3 5" id="KW-0408">Iron</keyword>
<dbReference type="CDD" id="cd01335">
    <property type="entry name" value="Radical_SAM"/>
    <property type="match status" value="1"/>
</dbReference>
<sequence length="362" mass="41050">MKKIYTLPEVENMLTCRGEEENRLYLEAKNTKNATVGENVYLRGLIEISNICTKDCYYCGIRKSNTETARYTLSDKEIIEAADFAYKHHFGSIVLQGGERSDKEFVDRITRLLQEIKKNSNNELGITLSLGEQTEDTYKRWKDAGAHRYLLRIESSNPELYAKIHPNNPHHSHSTRLKCLESLQHCGYQTGTGVMIGLPFQTITDLANDLLFLQSMDIDMVGMGPYLEHHATPLYEYRHLLLPLQERLHLSIHMVAALRLLMPDINIAATTALQAIDPTGREKALEIGANVVMPNITPTTNRTLYKLYENKPGTHEGAAESMRKLEESILKSGCKVAYGTWGDSQHFQSRIENHIQDSEPGN</sequence>
<evidence type="ECO:0000256" key="2">
    <source>
        <dbReference type="ARBA" id="ARBA00022723"/>
    </source>
</evidence>
<organism evidence="8 9">
    <name type="scientific">Butyricimonas faecalis</name>
    <dbReference type="NCBI Taxonomy" id="2093856"/>
    <lineage>
        <taxon>Bacteria</taxon>
        <taxon>Pseudomonadati</taxon>
        <taxon>Bacteroidota</taxon>
        <taxon>Bacteroidia</taxon>
        <taxon>Bacteroidales</taxon>
        <taxon>Odoribacteraceae</taxon>
        <taxon>Butyricimonas</taxon>
    </lineage>
</organism>
<evidence type="ECO:0000313" key="8">
    <source>
        <dbReference type="EMBL" id="AZS29514.1"/>
    </source>
</evidence>
<dbReference type="PROSITE" id="PS51918">
    <property type="entry name" value="RADICAL_SAM"/>
    <property type="match status" value="1"/>
</dbReference>
<dbReference type="InterPro" id="IPR034422">
    <property type="entry name" value="HydE/PylB-like"/>
</dbReference>